<protein>
    <recommendedName>
        <fullName evidence="4">Alpha-galactosidase NEW3 domain-containing protein</fullName>
    </recommendedName>
</protein>
<feature type="compositionally biased region" description="Pro residues" evidence="1">
    <location>
        <begin position="282"/>
        <end position="292"/>
    </location>
</feature>
<dbReference type="EMBL" id="BONV01000032">
    <property type="protein sequence ID" value="GIG82688.1"/>
    <property type="molecule type" value="Genomic_DNA"/>
</dbReference>
<evidence type="ECO:0000313" key="3">
    <source>
        <dbReference type="Proteomes" id="UP000630097"/>
    </source>
</evidence>
<feature type="compositionally biased region" description="Low complexity" evidence="1">
    <location>
        <begin position="241"/>
        <end position="255"/>
    </location>
</feature>
<proteinExistence type="predicted"/>
<organism evidence="2 3">
    <name type="scientific">Planotetraspora kaengkrachanensis</name>
    <dbReference type="NCBI Taxonomy" id="575193"/>
    <lineage>
        <taxon>Bacteria</taxon>
        <taxon>Bacillati</taxon>
        <taxon>Actinomycetota</taxon>
        <taxon>Actinomycetes</taxon>
        <taxon>Streptosporangiales</taxon>
        <taxon>Streptosporangiaceae</taxon>
        <taxon>Planotetraspora</taxon>
    </lineage>
</organism>
<evidence type="ECO:0008006" key="4">
    <source>
        <dbReference type="Google" id="ProtNLM"/>
    </source>
</evidence>
<name>A0A8J3PX47_9ACTN</name>
<evidence type="ECO:0000256" key="1">
    <source>
        <dbReference type="SAM" id="MobiDB-lite"/>
    </source>
</evidence>
<reference evidence="2 3" key="1">
    <citation type="submission" date="2021-01" db="EMBL/GenBank/DDBJ databases">
        <title>Whole genome shotgun sequence of Planotetraspora kaengkrachanensis NBRC 104272.</title>
        <authorList>
            <person name="Komaki H."/>
            <person name="Tamura T."/>
        </authorList>
    </citation>
    <scope>NUCLEOTIDE SEQUENCE [LARGE SCALE GENOMIC DNA]</scope>
    <source>
        <strain evidence="2 3">NBRC 104272</strain>
    </source>
</reference>
<sequence>MRLELDLAEPSVEPGGQAQVRVTVFNTGTRVERFALAVTGTAARWATADPGELTVYPGAAATATVTFAPPRGPGGPAGVWDFAVQAASEVSGGLRQSAPGTLSVARFHALTAALSPVAARGGSRTRQVLVLDNQGNAPEDVWLGATDPENELRITLPGGARLAPGKTEVAVQVAATPATFGLPKRVPFTITVTPSGGRAVAVDGTRIVAPRFGRWPLIVAPLVAAALVGGALALTRSTTDPAAPAGAAGEVTPGGPEDEPAEAKGKDASPSPSAGGTKATPKPSPKKPPPAPSYFAGKGELSGGAADVSVTGLTSDSKIFLTPDLTAITMSGTTVTDARPRTGGNYPAAALRVAGREKKSFRVEAVSDSPPDGLRFSYLVLTRSKGTVGGLPYEAGSARIGTGQQRVRVPGIETATPDSVIILTVREGGQAVRIDAKEDGGFIASTLDALPAAAEVSFDYLVVDPEGNGTGQRKAAAGLDRTEPGNVGTAAPRLEDDLIGERSAVLLTPDATSYRDDSGLYATALADVCVLSQGDGFAEVEPFYIQRPFVKIPYDWLVVT</sequence>
<comment type="caution">
    <text evidence="2">The sequence shown here is derived from an EMBL/GenBank/DDBJ whole genome shotgun (WGS) entry which is preliminary data.</text>
</comment>
<evidence type="ECO:0000313" key="2">
    <source>
        <dbReference type="EMBL" id="GIG82688.1"/>
    </source>
</evidence>
<accession>A0A8J3PX47</accession>
<gene>
    <name evidence="2" type="ORF">Pka01_58150</name>
</gene>
<dbReference type="AlphaFoldDB" id="A0A8J3PX47"/>
<feature type="region of interest" description="Disordered" evidence="1">
    <location>
        <begin position="239"/>
        <end position="298"/>
    </location>
</feature>
<dbReference type="Proteomes" id="UP000630097">
    <property type="component" value="Unassembled WGS sequence"/>
</dbReference>
<keyword evidence="3" id="KW-1185">Reference proteome</keyword>